<proteinExistence type="predicted"/>
<dbReference type="Proteomes" id="UP000076738">
    <property type="component" value="Unassembled WGS sequence"/>
</dbReference>
<protein>
    <submittedName>
        <fullName evidence="1">Uncharacterized protein</fullName>
    </submittedName>
</protein>
<dbReference type="AlphaFoldDB" id="A0A167HIX8"/>
<gene>
    <name evidence="1" type="ORF">CALVIDRAFT_336778</name>
</gene>
<dbReference type="EMBL" id="KV417319">
    <property type="protein sequence ID" value="KZO91682.1"/>
    <property type="molecule type" value="Genomic_DNA"/>
</dbReference>
<reference evidence="1 2" key="1">
    <citation type="journal article" date="2016" name="Mol. Biol. Evol.">
        <title>Comparative Genomics of Early-Diverging Mushroom-Forming Fungi Provides Insights into the Origins of Lignocellulose Decay Capabilities.</title>
        <authorList>
            <person name="Nagy L.G."/>
            <person name="Riley R."/>
            <person name="Tritt A."/>
            <person name="Adam C."/>
            <person name="Daum C."/>
            <person name="Floudas D."/>
            <person name="Sun H."/>
            <person name="Yadav J.S."/>
            <person name="Pangilinan J."/>
            <person name="Larsson K.H."/>
            <person name="Matsuura K."/>
            <person name="Barry K."/>
            <person name="Labutti K."/>
            <person name="Kuo R."/>
            <person name="Ohm R.A."/>
            <person name="Bhattacharya S.S."/>
            <person name="Shirouzu T."/>
            <person name="Yoshinaga Y."/>
            <person name="Martin F.M."/>
            <person name="Grigoriev I.V."/>
            <person name="Hibbett D.S."/>
        </authorList>
    </citation>
    <scope>NUCLEOTIDE SEQUENCE [LARGE SCALE GENOMIC DNA]</scope>
    <source>
        <strain evidence="1 2">TUFC12733</strain>
    </source>
</reference>
<sequence>MRGFVVTITLLVTRHMRMVLSSSMMNRSLQLGSEIFDGPYHRLSIRWTLLPLLDASASGVSGGVSYLRSREEMIRKTGRGYGLVTTMVDQNIAAKQYNRRLSHRVECGRMTDDQR</sequence>
<evidence type="ECO:0000313" key="2">
    <source>
        <dbReference type="Proteomes" id="UP000076738"/>
    </source>
</evidence>
<keyword evidence="2" id="KW-1185">Reference proteome</keyword>
<name>A0A167HIX8_CALVF</name>
<organism evidence="1 2">
    <name type="scientific">Calocera viscosa (strain TUFC12733)</name>
    <dbReference type="NCBI Taxonomy" id="1330018"/>
    <lineage>
        <taxon>Eukaryota</taxon>
        <taxon>Fungi</taxon>
        <taxon>Dikarya</taxon>
        <taxon>Basidiomycota</taxon>
        <taxon>Agaricomycotina</taxon>
        <taxon>Dacrymycetes</taxon>
        <taxon>Dacrymycetales</taxon>
        <taxon>Dacrymycetaceae</taxon>
        <taxon>Calocera</taxon>
    </lineage>
</organism>
<accession>A0A167HIX8</accession>
<evidence type="ECO:0000313" key="1">
    <source>
        <dbReference type="EMBL" id="KZO91682.1"/>
    </source>
</evidence>